<dbReference type="AlphaFoldDB" id="A0A8T2NYB7"/>
<dbReference type="Proteomes" id="UP000824540">
    <property type="component" value="Unassembled WGS sequence"/>
</dbReference>
<proteinExistence type="predicted"/>
<protein>
    <submittedName>
        <fullName evidence="1">Uncharacterized protein</fullName>
    </submittedName>
</protein>
<dbReference type="EMBL" id="JAFBMS010000028">
    <property type="protein sequence ID" value="KAG9342438.1"/>
    <property type="molecule type" value="Genomic_DNA"/>
</dbReference>
<sequence>MVCVPGASSPAGSEINRRRRSNGLCSCDPVGITKHQRSASVPLSLPCCSLRLPRLPGLESSSLSVSPSLPRTSICLCGPTLLPSVSFCCFGILMVIGSTVGLLVLSCAGAALFLPLPAPPPPPPSFSGLLTPPALPANDFGGRPRRGLFGTGDVTVVLSAAPSFSVTLATPTPRFFTPPCAASEFTS</sequence>
<name>A0A8T2NYB7_9TELE</name>
<organism evidence="1 2">
    <name type="scientific">Albula glossodonta</name>
    <name type="common">roundjaw bonefish</name>
    <dbReference type="NCBI Taxonomy" id="121402"/>
    <lineage>
        <taxon>Eukaryota</taxon>
        <taxon>Metazoa</taxon>
        <taxon>Chordata</taxon>
        <taxon>Craniata</taxon>
        <taxon>Vertebrata</taxon>
        <taxon>Euteleostomi</taxon>
        <taxon>Actinopterygii</taxon>
        <taxon>Neopterygii</taxon>
        <taxon>Teleostei</taxon>
        <taxon>Albuliformes</taxon>
        <taxon>Albulidae</taxon>
        <taxon>Albula</taxon>
    </lineage>
</organism>
<reference evidence="1" key="1">
    <citation type="thesis" date="2021" institute="BYU ScholarsArchive" country="Provo, UT, USA">
        <title>Applications of and Algorithms for Genome Assembly and Genomic Analyses with an Emphasis on Marine Teleosts.</title>
        <authorList>
            <person name="Pickett B.D."/>
        </authorList>
    </citation>
    <scope>NUCLEOTIDE SEQUENCE</scope>
    <source>
        <strain evidence="1">HI-2016</strain>
    </source>
</reference>
<gene>
    <name evidence="1" type="ORF">JZ751_016440</name>
</gene>
<accession>A0A8T2NYB7</accession>
<evidence type="ECO:0000313" key="1">
    <source>
        <dbReference type="EMBL" id="KAG9342438.1"/>
    </source>
</evidence>
<comment type="caution">
    <text evidence="1">The sequence shown here is derived from an EMBL/GenBank/DDBJ whole genome shotgun (WGS) entry which is preliminary data.</text>
</comment>
<evidence type="ECO:0000313" key="2">
    <source>
        <dbReference type="Proteomes" id="UP000824540"/>
    </source>
</evidence>
<keyword evidence="2" id="KW-1185">Reference proteome</keyword>